<dbReference type="EMBL" id="LSRP01000127">
    <property type="protein sequence ID" value="OJF91440.1"/>
    <property type="molecule type" value="Genomic_DNA"/>
</dbReference>
<accession>A0A657LLP6</accession>
<comment type="caution">
    <text evidence="2">The sequence shown here is derived from an EMBL/GenBank/DDBJ whole genome shotgun (WGS) entry which is preliminary data.</text>
</comment>
<keyword evidence="3" id="KW-1185">Reference proteome</keyword>
<sequence>MQLSFAEKKAEEATKLPAFPVNFHKVRSHVETVLTEWKTSGFFQEYTDHSFIHVRDMLQTVEWLIPPETQSEMTSADWFMLVLAIYFHDMGLIITRAEFEGRYKDPDFKTFLDNPILAAEKHAQFLAKLASLPADVAERLRYEEYVRFSHGKRVRAWLEGGSAFEDTLSPMRDILEELVRPLDPTIRRDLALLCESHTLNGIENTTIYKTSQP</sequence>
<dbReference type="InterPro" id="IPR056471">
    <property type="entry name" value="HD-CE"/>
</dbReference>
<organism evidence="2 3">
    <name type="scientific">Pararhizobium antarcticum</name>
    <dbReference type="NCBI Taxonomy" id="1798805"/>
    <lineage>
        <taxon>Bacteria</taxon>
        <taxon>Pseudomonadati</taxon>
        <taxon>Pseudomonadota</taxon>
        <taxon>Alphaproteobacteria</taxon>
        <taxon>Hyphomicrobiales</taxon>
        <taxon>Rhizobiaceae</taxon>
        <taxon>Rhizobium/Agrobacterium group</taxon>
        <taxon>Pararhizobium</taxon>
    </lineage>
</organism>
<feature type="domain" description="HD-CE" evidence="1">
    <location>
        <begin position="43"/>
        <end position="203"/>
    </location>
</feature>
<protein>
    <recommendedName>
        <fullName evidence="1">HD-CE domain-containing protein</fullName>
    </recommendedName>
</protein>
<name>A0A657LLP6_9HYPH</name>
<evidence type="ECO:0000313" key="3">
    <source>
        <dbReference type="Proteomes" id="UP000182661"/>
    </source>
</evidence>
<dbReference type="Proteomes" id="UP000182661">
    <property type="component" value="Unassembled WGS sequence"/>
</dbReference>
<evidence type="ECO:0000313" key="2">
    <source>
        <dbReference type="EMBL" id="OJF91440.1"/>
    </source>
</evidence>
<gene>
    <name evidence="2" type="ORF">AX760_23535</name>
</gene>
<reference evidence="2 3" key="1">
    <citation type="submission" date="2016-02" db="EMBL/GenBank/DDBJ databases">
        <title>Genome sequencing of a beta-galactosidase producing bacteria Rhizobium sp. 59.</title>
        <authorList>
            <person name="Wang D."/>
            <person name="Kot W."/>
            <person name="Qin Y."/>
            <person name="Hansen L."/>
            <person name="Naqvi K."/>
            <person name="Rensing C."/>
        </authorList>
    </citation>
    <scope>NUCLEOTIDE SEQUENCE [LARGE SCALE GENOMIC DNA]</scope>
    <source>
        <strain evidence="2 3">59</strain>
    </source>
</reference>
<evidence type="ECO:0000259" key="1">
    <source>
        <dbReference type="Pfam" id="PF24391"/>
    </source>
</evidence>
<dbReference type="Pfam" id="PF24391">
    <property type="entry name" value="HD-CE"/>
    <property type="match status" value="1"/>
</dbReference>
<proteinExistence type="predicted"/>
<dbReference type="RefSeq" id="WP_071835220.1">
    <property type="nucleotide sequence ID" value="NZ_LSRP01000127.1"/>
</dbReference>
<dbReference type="OrthoDB" id="9802640at2"/>
<dbReference type="SUPFAM" id="SSF109604">
    <property type="entry name" value="HD-domain/PDEase-like"/>
    <property type="match status" value="1"/>
</dbReference>
<dbReference type="AlphaFoldDB" id="A0A657LLP6"/>